<dbReference type="EMBL" id="PQXF01000118">
    <property type="protein sequence ID" value="PXF56187.1"/>
    <property type="molecule type" value="Genomic_DNA"/>
</dbReference>
<evidence type="ECO:0000313" key="2">
    <source>
        <dbReference type="Proteomes" id="UP000248329"/>
    </source>
</evidence>
<protein>
    <submittedName>
        <fullName evidence="1">Uncharacterized protein</fullName>
    </submittedName>
</protein>
<sequence length="83" mass="9456">MDVNIANLVARLKAKQYEPRPVLRVYTPNPNGDKRLLGVPAVEDKIFRMAIKKILEAIFEQDFIDTSYGFQPHRSCHNASVEA</sequence>
<gene>
    <name evidence="1" type="ORF">C4B59_17255</name>
</gene>
<organism evidence="1 2">
    <name type="scientific">Candidatus Methanogaster sp</name>
    <dbReference type="NCBI Taxonomy" id="3386292"/>
    <lineage>
        <taxon>Archaea</taxon>
        <taxon>Methanobacteriati</taxon>
        <taxon>Methanobacteriota</taxon>
        <taxon>Stenosarchaea group</taxon>
        <taxon>Methanomicrobia</taxon>
        <taxon>Methanosarcinales</taxon>
        <taxon>ANME-2 cluster</taxon>
        <taxon>Candidatus Methanogasteraceae</taxon>
        <taxon>Candidatus Methanogaster</taxon>
    </lineage>
</organism>
<accession>A0AC61KXQ9</accession>
<proteinExistence type="predicted"/>
<name>A0AC61KXQ9_9EURY</name>
<reference evidence="1" key="1">
    <citation type="submission" date="2018-01" db="EMBL/GenBank/DDBJ databases">
        <authorList>
            <person name="Krukenberg V."/>
        </authorList>
    </citation>
    <scope>NUCLEOTIDE SEQUENCE</scope>
    <source>
        <strain evidence="1">E20ANME2</strain>
    </source>
</reference>
<dbReference type="Proteomes" id="UP000248329">
    <property type="component" value="Unassembled WGS sequence"/>
</dbReference>
<comment type="caution">
    <text evidence="1">The sequence shown here is derived from an EMBL/GenBank/DDBJ whole genome shotgun (WGS) entry which is preliminary data.</text>
</comment>
<evidence type="ECO:0000313" key="1">
    <source>
        <dbReference type="EMBL" id="PXF56187.1"/>
    </source>
</evidence>